<comment type="caution">
    <text evidence="2">The sequence shown here is derived from an EMBL/GenBank/DDBJ whole genome shotgun (WGS) entry which is preliminary data.</text>
</comment>
<dbReference type="InterPro" id="IPR036388">
    <property type="entry name" value="WH-like_DNA-bd_sf"/>
</dbReference>
<dbReference type="InterPro" id="IPR036390">
    <property type="entry name" value="WH_DNA-bd_sf"/>
</dbReference>
<reference evidence="2 3" key="1">
    <citation type="submission" date="2018-10" db="EMBL/GenBank/DDBJ databases">
        <title>Natrarchaeobius chitinivorans gen. nov., sp. nov., and Natrarchaeobius haloalkaliphilus sp. nov., alkaliphilic, chitin-utilizing haloarchaea from hypersaline alkaline lakes.</title>
        <authorList>
            <person name="Sorokin D.Y."/>
            <person name="Elcheninov A.G."/>
            <person name="Kostrikina N.A."/>
            <person name="Bale N.J."/>
            <person name="Sinninghe Damste J.S."/>
            <person name="Khijniak T.V."/>
            <person name="Kublanov I.V."/>
            <person name="Toshchakov S.V."/>
        </authorList>
    </citation>
    <scope>NUCLEOTIDE SEQUENCE [LARGE SCALE GENOMIC DNA]</scope>
    <source>
        <strain evidence="2 3">AArcht-Sl</strain>
    </source>
</reference>
<dbReference type="Pfam" id="PF01978">
    <property type="entry name" value="TrmB"/>
    <property type="match status" value="1"/>
</dbReference>
<dbReference type="EMBL" id="REFY01000003">
    <property type="protein sequence ID" value="RQG90279.1"/>
    <property type="molecule type" value="Genomic_DNA"/>
</dbReference>
<feature type="domain" description="Transcription regulator TrmB N-terminal" evidence="1">
    <location>
        <begin position="25"/>
        <end position="72"/>
    </location>
</feature>
<evidence type="ECO:0000259" key="1">
    <source>
        <dbReference type="Pfam" id="PF01978"/>
    </source>
</evidence>
<dbReference type="SUPFAM" id="SSF46785">
    <property type="entry name" value="Winged helix' DNA-binding domain"/>
    <property type="match status" value="1"/>
</dbReference>
<dbReference type="InterPro" id="IPR002831">
    <property type="entry name" value="Tscrpt_reg_TrmB_N"/>
</dbReference>
<dbReference type="Gene3D" id="1.10.10.10">
    <property type="entry name" value="Winged helix-like DNA-binding domain superfamily/Winged helix DNA-binding domain"/>
    <property type="match status" value="1"/>
</dbReference>
<gene>
    <name evidence="2" type="ORF">EA462_09885</name>
</gene>
<evidence type="ECO:0000313" key="3">
    <source>
        <dbReference type="Proteomes" id="UP000273828"/>
    </source>
</evidence>
<dbReference type="RefSeq" id="WP_124178384.1">
    <property type="nucleotide sequence ID" value="NZ_REFY01000003.1"/>
</dbReference>
<evidence type="ECO:0000313" key="2">
    <source>
        <dbReference type="EMBL" id="RQG90279.1"/>
    </source>
</evidence>
<proteinExistence type="predicted"/>
<dbReference type="OrthoDB" id="182995at2157"/>
<protein>
    <submittedName>
        <fullName evidence="2">MarR family transcriptional regulator</fullName>
    </submittedName>
</protein>
<accession>A0A3N6NZC0</accession>
<dbReference type="AlphaFoldDB" id="A0A3N6NZC0"/>
<dbReference type="Proteomes" id="UP000273828">
    <property type="component" value="Unassembled WGS sequence"/>
</dbReference>
<keyword evidence="3" id="KW-1185">Reference proteome</keyword>
<sequence length="74" mass="7997">MNSSVAAEIEISIPQEISSAQAKLVYYYLATNGGGTVDDLHDELDISKGTALSITGTLRDQGHVERIDGRYELV</sequence>
<organism evidence="2 3">
    <name type="scientific">Natrarchaeobius halalkaliphilus</name>
    <dbReference type="NCBI Taxonomy" id="1679091"/>
    <lineage>
        <taxon>Archaea</taxon>
        <taxon>Methanobacteriati</taxon>
        <taxon>Methanobacteriota</taxon>
        <taxon>Stenosarchaea group</taxon>
        <taxon>Halobacteria</taxon>
        <taxon>Halobacteriales</taxon>
        <taxon>Natrialbaceae</taxon>
        <taxon>Natrarchaeobius</taxon>
    </lineage>
</organism>
<name>A0A3N6NZC0_9EURY</name>